<feature type="binding site" evidence="3">
    <location>
        <position position="45"/>
    </location>
    <ligand>
        <name>ATP</name>
        <dbReference type="ChEBI" id="CHEBI:30616"/>
    </ligand>
</feature>
<dbReference type="SUPFAM" id="SSF56112">
    <property type="entry name" value="Protein kinase-like (PK-like)"/>
    <property type="match status" value="1"/>
</dbReference>
<evidence type="ECO:0000256" key="3">
    <source>
        <dbReference type="PROSITE-ProRule" id="PRU10141"/>
    </source>
</evidence>
<keyword evidence="2 3" id="KW-0067">ATP-binding</keyword>
<evidence type="ECO:0000256" key="2">
    <source>
        <dbReference type="ARBA" id="ARBA00022840"/>
    </source>
</evidence>
<comment type="similarity">
    <text evidence="4">Belongs to the protein kinase superfamily.</text>
</comment>
<evidence type="ECO:0000313" key="7">
    <source>
        <dbReference type="EMBL" id="KAK8900642.1"/>
    </source>
</evidence>
<dbReference type="InterPro" id="IPR008271">
    <property type="entry name" value="Ser/Thr_kinase_AS"/>
</dbReference>
<reference evidence="7 8" key="1">
    <citation type="submission" date="2024-04" db="EMBL/GenBank/DDBJ databases">
        <title>Tritrichomonas musculus Genome.</title>
        <authorList>
            <person name="Alves-Ferreira E."/>
            <person name="Grigg M."/>
            <person name="Lorenzi H."/>
            <person name="Galac M."/>
        </authorList>
    </citation>
    <scope>NUCLEOTIDE SEQUENCE [LARGE SCALE GENOMIC DNA]</scope>
    <source>
        <strain evidence="7 8">EAF2021</strain>
    </source>
</reference>
<proteinExistence type="inferred from homology"/>
<feature type="compositionally biased region" description="Basic residues" evidence="5">
    <location>
        <begin position="459"/>
        <end position="472"/>
    </location>
</feature>
<dbReference type="SMART" id="SM00220">
    <property type="entry name" value="S_TKc"/>
    <property type="match status" value="1"/>
</dbReference>
<comment type="caution">
    <text evidence="7">The sequence shown here is derived from an EMBL/GenBank/DDBJ whole genome shotgun (WGS) entry which is preliminary data.</text>
</comment>
<dbReference type="PROSITE" id="PS50011">
    <property type="entry name" value="PROTEIN_KINASE_DOM"/>
    <property type="match status" value="1"/>
</dbReference>
<dbReference type="Proteomes" id="UP001470230">
    <property type="component" value="Unassembled WGS sequence"/>
</dbReference>
<dbReference type="EMBL" id="JAPFFF010000001">
    <property type="protein sequence ID" value="KAK8900642.1"/>
    <property type="molecule type" value="Genomic_DNA"/>
</dbReference>
<keyword evidence="8" id="KW-1185">Reference proteome</keyword>
<dbReference type="Pfam" id="PF00069">
    <property type="entry name" value="Pkinase"/>
    <property type="match status" value="1"/>
</dbReference>
<dbReference type="InterPro" id="IPR000719">
    <property type="entry name" value="Prot_kinase_dom"/>
</dbReference>
<sequence>MTDELQVFAPKKIGKYNFQGTIGEGAFSVVKLVQHCESREYFACKVVPKSRIQTSHLHARFEAEIRINQQLHHPGIVEMYDLLHDELNYYIIMEFCPNGELFQYIIDKQHLSESEAQPIFRQILETLEYIHSMGISHRDMKPENLLIDKVGHIKISDFGLSRFLNPQGLVDTPCGSPCYASPECISGKSYDGITTDVWSSGVILYAMLTGQLPWTKRNQTQLFQQIKKGEFTIPSFLSPECTDFLQKLMTVDYKKRITISQAYEHPWMKNIHPILPNMPYPSSKVSLRMVDDFFGYLISMIDLPRSALERKASSKSLTFKKVLRILKNDKNGEANVNTEVTKVRKRRRKADPNHPSKGSAEVENEQNQPQNNIPKQVLPMQTTDPTHGSTSSRMVKLTRKAQPSSQTSQSSHQVQHQRKASSQMKTVQASNGINQVKSHMNIPPSSMGQPKSNAVPSSKRPKTGSKTGRHSRAVVTKPHPPKPVL</sequence>
<keyword evidence="4" id="KW-0418">Kinase</keyword>
<dbReference type="PANTHER" id="PTHR24346">
    <property type="entry name" value="MAP/MICROTUBULE AFFINITY-REGULATING KINASE"/>
    <property type="match status" value="1"/>
</dbReference>
<keyword evidence="1 3" id="KW-0547">Nucleotide-binding</keyword>
<dbReference type="InterPro" id="IPR011009">
    <property type="entry name" value="Kinase-like_dom_sf"/>
</dbReference>
<evidence type="ECO:0000256" key="5">
    <source>
        <dbReference type="SAM" id="MobiDB-lite"/>
    </source>
</evidence>
<evidence type="ECO:0000256" key="4">
    <source>
        <dbReference type="RuleBase" id="RU000304"/>
    </source>
</evidence>
<feature type="compositionally biased region" description="Polar residues" evidence="5">
    <location>
        <begin position="379"/>
        <end position="393"/>
    </location>
</feature>
<organism evidence="7 8">
    <name type="scientific">Tritrichomonas musculus</name>
    <dbReference type="NCBI Taxonomy" id="1915356"/>
    <lineage>
        <taxon>Eukaryota</taxon>
        <taxon>Metamonada</taxon>
        <taxon>Parabasalia</taxon>
        <taxon>Tritrichomonadida</taxon>
        <taxon>Tritrichomonadidae</taxon>
        <taxon>Tritrichomonas</taxon>
    </lineage>
</organism>
<dbReference type="PANTHER" id="PTHR24346:SF30">
    <property type="entry name" value="MATERNAL EMBRYONIC LEUCINE ZIPPER KINASE"/>
    <property type="match status" value="1"/>
</dbReference>
<feature type="compositionally biased region" description="Low complexity" evidence="5">
    <location>
        <begin position="404"/>
        <end position="414"/>
    </location>
</feature>
<keyword evidence="4" id="KW-0723">Serine/threonine-protein kinase</keyword>
<dbReference type="PROSITE" id="PS00108">
    <property type="entry name" value="PROTEIN_KINASE_ST"/>
    <property type="match status" value="1"/>
</dbReference>
<keyword evidence="4" id="KW-0808">Transferase</keyword>
<feature type="domain" description="Protein kinase" evidence="6">
    <location>
        <begin position="16"/>
        <end position="268"/>
    </location>
</feature>
<dbReference type="PROSITE" id="PS00107">
    <property type="entry name" value="PROTEIN_KINASE_ATP"/>
    <property type="match status" value="1"/>
</dbReference>
<feature type="region of interest" description="Disordered" evidence="5">
    <location>
        <begin position="336"/>
        <end position="485"/>
    </location>
</feature>
<evidence type="ECO:0000313" key="8">
    <source>
        <dbReference type="Proteomes" id="UP001470230"/>
    </source>
</evidence>
<evidence type="ECO:0000259" key="6">
    <source>
        <dbReference type="PROSITE" id="PS50011"/>
    </source>
</evidence>
<dbReference type="InterPro" id="IPR017441">
    <property type="entry name" value="Protein_kinase_ATP_BS"/>
</dbReference>
<gene>
    <name evidence="7" type="ORF">M9Y10_002972</name>
</gene>
<name>A0ABR2LBL6_9EUKA</name>
<evidence type="ECO:0000256" key="1">
    <source>
        <dbReference type="ARBA" id="ARBA00022741"/>
    </source>
</evidence>
<dbReference type="Gene3D" id="1.10.510.10">
    <property type="entry name" value="Transferase(Phosphotransferase) domain 1"/>
    <property type="match status" value="1"/>
</dbReference>
<accession>A0ABR2LBL6</accession>
<dbReference type="CDD" id="cd14003">
    <property type="entry name" value="STKc_AMPK-like"/>
    <property type="match status" value="1"/>
</dbReference>
<feature type="compositionally biased region" description="Polar residues" evidence="5">
    <location>
        <begin position="420"/>
        <end position="456"/>
    </location>
</feature>
<protein>
    <recommendedName>
        <fullName evidence="6">Protein kinase domain-containing protein</fullName>
    </recommendedName>
</protein>